<dbReference type="Pfam" id="PF13176">
    <property type="entry name" value="TPR_7"/>
    <property type="match status" value="1"/>
</dbReference>
<feature type="repeat" description="TPR" evidence="3">
    <location>
        <begin position="116"/>
        <end position="149"/>
    </location>
</feature>
<dbReference type="InterPro" id="IPR019734">
    <property type="entry name" value="TPR_rpt"/>
</dbReference>
<accession>A0A269Y4W5</accession>
<gene>
    <name evidence="4" type="ORF">B8X00_01240</name>
</gene>
<dbReference type="PANTHER" id="PTHR45586:SF1">
    <property type="entry name" value="LIPOPOLYSACCHARIDE ASSEMBLY PROTEIN B"/>
    <property type="match status" value="1"/>
</dbReference>
<reference evidence="4 5" key="1">
    <citation type="submission" date="2017-04" db="EMBL/GenBank/DDBJ databases">
        <title>Kefir bacterial isolates.</title>
        <authorList>
            <person name="Kim Y."/>
            <person name="Blasche S."/>
            <person name="Patil K.R."/>
        </authorList>
    </citation>
    <scope>NUCLEOTIDE SEQUENCE [LARGE SCALE GENOMIC DNA]</scope>
    <source>
        <strain evidence="4 5">KR</strain>
    </source>
</reference>
<evidence type="ECO:0000256" key="2">
    <source>
        <dbReference type="ARBA" id="ARBA00022803"/>
    </source>
</evidence>
<keyword evidence="1" id="KW-0677">Repeat</keyword>
<proteinExistence type="predicted"/>
<evidence type="ECO:0000313" key="4">
    <source>
        <dbReference type="EMBL" id="PAK79706.1"/>
    </source>
</evidence>
<evidence type="ECO:0000313" key="5">
    <source>
        <dbReference type="Proteomes" id="UP000216151"/>
    </source>
</evidence>
<dbReference type="Gene3D" id="3.40.50.2000">
    <property type="entry name" value="Glycogen Phosphorylase B"/>
    <property type="match status" value="1"/>
</dbReference>
<dbReference type="Pfam" id="PF01075">
    <property type="entry name" value="Glyco_transf_9"/>
    <property type="match status" value="1"/>
</dbReference>
<name>A0A269Y4W5_9PROT</name>
<keyword evidence="5" id="KW-1185">Reference proteome</keyword>
<comment type="caution">
    <text evidence="4">The sequence shown here is derived from an EMBL/GenBank/DDBJ whole genome shotgun (WGS) entry which is preliminary data.</text>
</comment>
<sequence length="537" mass="58847">MRNTTMRPPSTTPGTELTTLRHAMQAIQAGQFSQPRALLAPLVAQQNEQALILHAFCLCGEGDSHAAAQILADIGLRNPSSQHPLQDLSETMTALDQRPAAIAVCRAATRLAPADTRIHTALGDLQVQTGQFEAAITTLTEATSKHPQDMLAHNLLSMAYTESGALDTALQCLTACLPHTPKDVPTLANIASVLAAQGQMEQSFGYFAQALALRPQDARIRVNHSVALLKAGQYAQGWREHEWRFQLPGHTSLPMERLLPTLGPNTDLSGQRVLITHEEGLGDTLMFARYVRPLAERGAITHLWVPEALADLCRNMPGVHTVQVGGTTPTYDWHCPFISLPRVFAATSQPWGAPVPYIRANSHKVAALAPLLPMNGKLNVGLVWGGAPRPTSHFAHMIDRRRSMSLHTLAPLGAIPGINLISLQKGPYAEQMMDPPEGMMLYDPTDSLHTLDDTAALIMELDVVVTVDTSVVHLAGALGKPVLLMDRYDNCWRWLHGREDTPWYPTLRIIRQTTPRQWDDVMVRVAQALADMAAQRR</sequence>
<dbReference type="GO" id="GO:0016757">
    <property type="term" value="F:glycosyltransferase activity"/>
    <property type="evidence" value="ECO:0007669"/>
    <property type="project" value="InterPro"/>
</dbReference>
<dbReference type="InterPro" id="IPR002201">
    <property type="entry name" value="Glyco_trans_9"/>
</dbReference>
<dbReference type="SUPFAM" id="SSF48452">
    <property type="entry name" value="TPR-like"/>
    <property type="match status" value="1"/>
</dbReference>
<dbReference type="PANTHER" id="PTHR45586">
    <property type="entry name" value="TPR REPEAT-CONTAINING PROTEIN PA4667"/>
    <property type="match status" value="1"/>
</dbReference>
<dbReference type="SUPFAM" id="SSF53756">
    <property type="entry name" value="UDP-Glycosyltransferase/glycogen phosphorylase"/>
    <property type="match status" value="1"/>
</dbReference>
<dbReference type="Gene3D" id="1.25.40.10">
    <property type="entry name" value="Tetratricopeptide repeat domain"/>
    <property type="match status" value="1"/>
</dbReference>
<dbReference type="InterPro" id="IPR011990">
    <property type="entry name" value="TPR-like_helical_dom_sf"/>
</dbReference>
<feature type="repeat" description="TPR" evidence="3">
    <location>
        <begin position="184"/>
        <end position="217"/>
    </location>
</feature>
<keyword evidence="2 3" id="KW-0802">TPR repeat</keyword>
<evidence type="ECO:0000256" key="1">
    <source>
        <dbReference type="ARBA" id="ARBA00022737"/>
    </source>
</evidence>
<dbReference type="EMBL" id="NCXK01000001">
    <property type="protein sequence ID" value="PAK79706.1"/>
    <property type="molecule type" value="Genomic_DNA"/>
</dbReference>
<dbReference type="AlphaFoldDB" id="A0A269Y4W5"/>
<protein>
    <submittedName>
        <fullName evidence="4">Peptide transporter</fullName>
    </submittedName>
</protein>
<organism evidence="4 5">
    <name type="scientific">Acetobacter fabarum</name>
    <dbReference type="NCBI Taxonomy" id="483199"/>
    <lineage>
        <taxon>Bacteria</taxon>
        <taxon>Pseudomonadati</taxon>
        <taxon>Pseudomonadota</taxon>
        <taxon>Alphaproteobacteria</taxon>
        <taxon>Acetobacterales</taxon>
        <taxon>Acetobacteraceae</taxon>
        <taxon>Acetobacter</taxon>
    </lineage>
</organism>
<dbReference type="PROSITE" id="PS50005">
    <property type="entry name" value="TPR"/>
    <property type="match status" value="2"/>
</dbReference>
<dbReference type="Pfam" id="PF14559">
    <property type="entry name" value="TPR_19"/>
    <property type="match status" value="1"/>
</dbReference>
<dbReference type="Proteomes" id="UP000216151">
    <property type="component" value="Unassembled WGS sequence"/>
</dbReference>
<dbReference type="InterPro" id="IPR051012">
    <property type="entry name" value="CellSynth/LPSAsmb/PSIAsmb"/>
</dbReference>
<evidence type="ECO:0000256" key="3">
    <source>
        <dbReference type="PROSITE-ProRule" id="PRU00339"/>
    </source>
</evidence>
<dbReference type="SMART" id="SM00028">
    <property type="entry name" value="TPR"/>
    <property type="match status" value="3"/>
</dbReference>